<dbReference type="Proteomes" id="UP001233999">
    <property type="component" value="Unassembled WGS sequence"/>
</dbReference>
<organism evidence="3 4">
    <name type="scientific">Diploptera punctata</name>
    <name type="common">Pacific beetle cockroach</name>
    <dbReference type="NCBI Taxonomy" id="6984"/>
    <lineage>
        <taxon>Eukaryota</taxon>
        <taxon>Metazoa</taxon>
        <taxon>Ecdysozoa</taxon>
        <taxon>Arthropoda</taxon>
        <taxon>Hexapoda</taxon>
        <taxon>Insecta</taxon>
        <taxon>Pterygota</taxon>
        <taxon>Neoptera</taxon>
        <taxon>Polyneoptera</taxon>
        <taxon>Dictyoptera</taxon>
        <taxon>Blattodea</taxon>
        <taxon>Blaberoidea</taxon>
        <taxon>Blaberidae</taxon>
        <taxon>Diplopterinae</taxon>
        <taxon>Diploptera</taxon>
    </lineage>
</organism>
<feature type="chain" id="PRO_5041955817" evidence="2">
    <location>
        <begin position="31"/>
        <end position="482"/>
    </location>
</feature>
<reference evidence="3" key="1">
    <citation type="journal article" date="2023" name="IScience">
        <title>Live-bearing cockroach genome reveals convergent evolutionary mechanisms linked to viviparity in insects and beyond.</title>
        <authorList>
            <person name="Fouks B."/>
            <person name="Harrison M.C."/>
            <person name="Mikhailova A.A."/>
            <person name="Marchal E."/>
            <person name="English S."/>
            <person name="Carruthers M."/>
            <person name="Jennings E.C."/>
            <person name="Chiamaka E.L."/>
            <person name="Frigard R.A."/>
            <person name="Pippel M."/>
            <person name="Attardo G.M."/>
            <person name="Benoit J.B."/>
            <person name="Bornberg-Bauer E."/>
            <person name="Tobe S.S."/>
        </authorList>
    </citation>
    <scope>NUCLEOTIDE SEQUENCE</scope>
    <source>
        <strain evidence="3">Stay&amp;Tobe</strain>
    </source>
</reference>
<evidence type="ECO:0000256" key="1">
    <source>
        <dbReference type="SAM" id="MobiDB-lite"/>
    </source>
</evidence>
<dbReference type="AlphaFoldDB" id="A0AAD8A7U2"/>
<feature type="signal peptide" evidence="2">
    <location>
        <begin position="1"/>
        <end position="30"/>
    </location>
</feature>
<sequence length="482" mass="53694">MRTTSIALEFAKKCVFCSQIVLALVALAESAKLSNSGTSTTTSSTTTTTTPAPKTEKEKRTLSAESALYNLDFYAPNTAHTKYVHQEFLQLPTTQTQQYVQLPASKVQQTQQQYIHVPDQKVQQYLQEQDPKVQQYLSVQEPKVQQYVQDQGTKVQQYISVQEPKLQQYMHDRRTKVQQYLSVQEPKVQQYVQDQGTKVQQYLSVQEPKVQQYVQEQGPKVQQYVQGKEYVQLPTSKGQILHYQAPEANKQPSFTVQYVPAQLISHSVDVLPKYQQTGTGKQSPKYQFVSKTQQQSAKAAPVPTQNVVVPHVPQQYVLPTVFGYHGNNYFTPHQYSLFNTPAYQYVLPSHHQAPAQYSLQPVVMMFTLPGGHYLNSHAGQNALLAFLTGAGSLGKGVSSAGHSSGTSTLHAAGTTVPTLPYLYHGQQLSYVVPPAAKTPVSHLVQQSPARPTYSQHNVQQPSSASSSVQYRTGSPAQYQIKS</sequence>
<reference evidence="3" key="2">
    <citation type="submission" date="2023-05" db="EMBL/GenBank/DDBJ databases">
        <authorList>
            <person name="Fouks B."/>
        </authorList>
    </citation>
    <scope>NUCLEOTIDE SEQUENCE</scope>
    <source>
        <strain evidence="3">Stay&amp;Tobe</strain>
        <tissue evidence="3">Testes</tissue>
    </source>
</reference>
<accession>A0AAD8A7U2</accession>
<evidence type="ECO:0000256" key="2">
    <source>
        <dbReference type="SAM" id="SignalP"/>
    </source>
</evidence>
<keyword evidence="2" id="KW-0732">Signal</keyword>
<feature type="region of interest" description="Disordered" evidence="1">
    <location>
        <begin position="441"/>
        <end position="482"/>
    </location>
</feature>
<feature type="compositionally biased region" description="Polar residues" evidence="1">
    <location>
        <begin position="468"/>
        <end position="482"/>
    </location>
</feature>
<dbReference type="EMBL" id="JASPKZ010003419">
    <property type="protein sequence ID" value="KAJ9593641.1"/>
    <property type="molecule type" value="Genomic_DNA"/>
</dbReference>
<protein>
    <submittedName>
        <fullName evidence="3">Uncharacterized protein</fullName>
    </submittedName>
</protein>
<keyword evidence="4" id="KW-1185">Reference proteome</keyword>
<name>A0AAD8A7U2_DIPPU</name>
<evidence type="ECO:0000313" key="4">
    <source>
        <dbReference type="Proteomes" id="UP001233999"/>
    </source>
</evidence>
<feature type="compositionally biased region" description="Polar residues" evidence="1">
    <location>
        <begin position="443"/>
        <end position="461"/>
    </location>
</feature>
<feature type="compositionally biased region" description="Low complexity" evidence="1">
    <location>
        <begin position="38"/>
        <end position="50"/>
    </location>
</feature>
<comment type="caution">
    <text evidence="3">The sequence shown here is derived from an EMBL/GenBank/DDBJ whole genome shotgun (WGS) entry which is preliminary data.</text>
</comment>
<evidence type="ECO:0000313" key="3">
    <source>
        <dbReference type="EMBL" id="KAJ9593641.1"/>
    </source>
</evidence>
<feature type="region of interest" description="Disordered" evidence="1">
    <location>
        <begin position="35"/>
        <end position="60"/>
    </location>
</feature>
<gene>
    <name evidence="3" type="ORF">L9F63_014819</name>
</gene>
<proteinExistence type="predicted"/>